<dbReference type="Proteomes" id="UP000184609">
    <property type="component" value="Unassembled WGS sequence"/>
</dbReference>
<keyword evidence="3" id="KW-1185">Reference proteome</keyword>
<dbReference type="Gene3D" id="3.90.550.10">
    <property type="entry name" value="Spore Coat Polysaccharide Biosynthesis Protein SpsA, Chain A"/>
    <property type="match status" value="1"/>
</dbReference>
<dbReference type="AlphaFoldDB" id="A0A1M7ZBM1"/>
<organism evidence="2 3">
    <name type="scientific">Algoriphagus zhangzhouensis</name>
    <dbReference type="NCBI Taxonomy" id="1073327"/>
    <lineage>
        <taxon>Bacteria</taxon>
        <taxon>Pseudomonadati</taxon>
        <taxon>Bacteroidota</taxon>
        <taxon>Cytophagia</taxon>
        <taxon>Cytophagales</taxon>
        <taxon>Cyclobacteriaceae</taxon>
        <taxon>Algoriphagus</taxon>
    </lineage>
</organism>
<dbReference type="OrthoDB" id="9815829at2"/>
<dbReference type="GO" id="GO:0016740">
    <property type="term" value="F:transferase activity"/>
    <property type="evidence" value="ECO:0007669"/>
    <property type="project" value="UniProtKB-KW"/>
</dbReference>
<reference evidence="3" key="1">
    <citation type="submission" date="2016-12" db="EMBL/GenBank/DDBJ databases">
        <authorList>
            <person name="Varghese N."/>
            <person name="Submissions S."/>
        </authorList>
    </citation>
    <scope>NUCLEOTIDE SEQUENCE [LARGE SCALE GENOMIC DNA]</scope>
    <source>
        <strain evidence="3">DSM 25035</strain>
    </source>
</reference>
<feature type="domain" description="Glycosyltransferase 2-like" evidence="1">
    <location>
        <begin position="18"/>
        <end position="132"/>
    </location>
</feature>
<dbReference type="PANTHER" id="PTHR43685">
    <property type="entry name" value="GLYCOSYLTRANSFERASE"/>
    <property type="match status" value="1"/>
</dbReference>
<name>A0A1M7ZBM1_9BACT</name>
<evidence type="ECO:0000313" key="2">
    <source>
        <dbReference type="EMBL" id="SHO62284.1"/>
    </source>
</evidence>
<sequence length="286" mass="33208">MAKTVFNQMKHSKVVGFVPTYNAENFLTETLIALAKIDYPNFKIIIGDDCSTDQTLRIAKEFAAKDERFSVVQNESNLGWLKNSEKLWIQSAADSDYCFINPHDDIPTEDFIKRQVSALEANPKASVCCIQMDNHYWDGKIVNSRIQEFASSDKIPERVLEIISRKTMFWWAAYHGIHRSEFVQKIIPFKSEIGQKNEFSMDLVWLMKMAFYGPFITIPETLLVKKYSKASVSNQWKHNFAQRRKLWKIIIQEILASELPNHIKAKVLLGIQKEFFKKGLSRLKAY</sequence>
<dbReference type="InterPro" id="IPR050834">
    <property type="entry name" value="Glycosyltransf_2"/>
</dbReference>
<dbReference type="CDD" id="cd00761">
    <property type="entry name" value="Glyco_tranf_GTA_type"/>
    <property type="match status" value="1"/>
</dbReference>
<evidence type="ECO:0000259" key="1">
    <source>
        <dbReference type="Pfam" id="PF00535"/>
    </source>
</evidence>
<dbReference type="EMBL" id="FRXN01000002">
    <property type="protein sequence ID" value="SHO62284.1"/>
    <property type="molecule type" value="Genomic_DNA"/>
</dbReference>
<dbReference type="InterPro" id="IPR029044">
    <property type="entry name" value="Nucleotide-diphossugar_trans"/>
</dbReference>
<dbReference type="InterPro" id="IPR001173">
    <property type="entry name" value="Glyco_trans_2-like"/>
</dbReference>
<dbReference type="PANTHER" id="PTHR43685:SF2">
    <property type="entry name" value="GLYCOSYLTRANSFERASE 2-LIKE DOMAIN-CONTAINING PROTEIN"/>
    <property type="match status" value="1"/>
</dbReference>
<keyword evidence="2" id="KW-0808">Transferase</keyword>
<accession>A0A1M7ZBM1</accession>
<gene>
    <name evidence="2" type="ORF">SAMN04488108_2056</name>
</gene>
<proteinExistence type="predicted"/>
<dbReference type="Pfam" id="PF00535">
    <property type="entry name" value="Glycos_transf_2"/>
    <property type="match status" value="1"/>
</dbReference>
<protein>
    <submittedName>
        <fullName evidence="2">Glycosyltransferase, GT2 family</fullName>
    </submittedName>
</protein>
<evidence type="ECO:0000313" key="3">
    <source>
        <dbReference type="Proteomes" id="UP000184609"/>
    </source>
</evidence>
<dbReference type="SUPFAM" id="SSF53448">
    <property type="entry name" value="Nucleotide-diphospho-sugar transferases"/>
    <property type="match status" value="1"/>
</dbReference>
<dbReference type="STRING" id="1073327.SAMN04488108_2056"/>